<keyword evidence="4" id="KW-1185">Reference proteome</keyword>
<name>A0A556CQV7_BREAU</name>
<feature type="compositionally biased region" description="Basic residues" evidence="1">
    <location>
        <begin position="1"/>
        <end position="12"/>
    </location>
</feature>
<feature type="compositionally biased region" description="Basic residues" evidence="1">
    <location>
        <begin position="28"/>
        <end position="40"/>
    </location>
</feature>
<dbReference type="Proteomes" id="UP000316406">
    <property type="component" value="Unassembled WGS sequence"/>
</dbReference>
<evidence type="ECO:0000259" key="2">
    <source>
        <dbReference type="SMART" id="SM00226"/>
    </source>
</evidence>
<proteinExistence type="predicted"/>
<dbReference type="AlphaFoldDB" id="A0A556CQV7"/>
<evidence type="ECO:0000256" key="1">
    <source>
        <dbReference type="SAM" id="MobiDB-lite"/>
    </source>
</evidence>
<dbReference type="InterPro" id="IPR023485">
    <property type="entry name" value="Ptyr_pPase"/>
</dbReference>
<comment type="caution">
    <text evidence="3">The sequence shown here is derived from an EMBL/GenBank/DDBJ whole genome shotgun (WGS) entry which is preliminary data.</text>
</comment>
<dbReference type="InterPro" id="IPR036196">
    <property type="entry name" value="Ptyr_pPase_sf"/>
</dbReference>
<dbReference type="SMART" id="SM00226">
    <property type="entry name" value="LMWPc"/>
    <property type="match status" value="1"/>
</dbReference>
<evidence type="ECO:0000313" key="3">
    <source>
        <dbReference type="EMBL" id="TSI19793.1"/>
    </source>
</evidence>
<evidence type="ECO:0000313" key="4">
    <source>
        <dbReference type="Proteomes" id="UP000316406"/>
    </source>
</evidence>
<organism evidence="3 4">
    <name type="scientific">Brevibacterium aurantiacum</name>
    <dbReference type="NCBI Taxonomy" id="273384"/>
    <lineage>
        <taxon>Bacteria</taxon>
        <taxon>Bacillati</taxon>
        <taxon>Actinomycetota</taxon>
        <taxon>Actinomycetes</taxon>
        <taxon>Micrococcales</taxon>
        <taxon>Brevibacteriaceae</taxon>
        <taxon>Brevibacterium</taxon>
    </lineage>
</organism>
<reference evidence="3 4" key="1">
    <citation type="submission" date="2019-07" db="EMBL/GenBank/DDBJ databases">
        <title>Draft genome sequence of Brevibacterium aurantiacum XU54 isolated from Xinjiang China.</title>
        <authorList>
            <person name="Xu X."/>
        </authorList>
    </citation>
    <scope>NUCLEOTIDE SEQUENCE [LARGE SCALE GENOMIC DNA]</scope>
    <source>
        <strain evidence="3 4">XU54</strain>
    </source>
</reference>
<feature type="domain" description="Phosphotyrosine protein phosphatase I" evidence="2">
    <location>
        <begin position="98"/>
        <end position="223"/>
    </location>
</feature>
<sequence length="287" mass="31726">MAAGRAQRRPVHAHTSSLARKPDSAKSTAHRGLRTPHRSLRSTDWRIGSGGCRNSRCHQDNRGRRADCGAVTIRSEPATDPLTVPTVRSAEAGHCDRFRILVVCTGNLFRSPLAAGLLQQGLDEVAPGRFALDSAGTEGVAGVGVTDDVQSLAADWGFDLSEFRAKRLQPAHVTDADLVIGMERWHRSQVVTLEPRALRRTFTLREFARIIRSLSPSEDLTTRQRWENLVALAQRSRMPAPGGPDFDDVVDPHDDWDLLSPVMTDQMLPGVYEMVDWEYRNSSLGEA</sequence>
<gene>
    <name evidence="3" type="ORF">FO013_02285</name>
</gene>
<dbReference type="OrthoDB" id="9784339at2"/>
<dbReference type="EMBL" id="VLTK01000001">
    <property type="protein sequence ID" value="TSI19793.1"/>
    <property type="molecule type" value="Genomic_DNA"/>
</dbReference>
<protein>
    <recommendedName>
        <fullName evidence="2">Phosphotyrosine protein phosphatase I domain-containing protein</fullName>
    </recommendedName>
</protein>
<accession>A0A556CQV7</accession>
<dbReference type="SUPFAM" id="SSF52788">
    <property type="entry name" value="Phosphotyrosine protein phosphatases I"/>
    <property type="match status" value="1"/>
</dbReference>
<dbReference type="Pfam" id="PF01451">
    <property type="entry name" value="LMWPc"/>
    <property type="match status" value="1"/>
</dbReference>
<dbReference type="Gene3D" id="3.40.50.2300">
    <property type="match status" value="1"/>
</dbReference>
<feature type="region of interest" description="Disordered" evidence="1">
    <location>
        <begin position="1"/>
        <end position="46"/>
    </location>
</feature>